<accession>F1TF98</accession>
<reference evidence="2" key="2">
    <citation type="submission" date="2011-01" db="EMBL/GenBank/DDBJ databases">
        <title>The Non-contiguous Finished genome of Clostridium papyrosolvens.</title>
        <authorList>
            <person name="Lucas S."/>
            <person name="Copeland A."/>
            <person name="Lapidus A."/>
            <person name="Cheng J.-F."/>
            <person name="Goodwin L."/>
            <person name="Pitluck S."/>
            <person name="Misra M."/>
            <person name="Chertkov O."/>
            <person name="Detter J.C."/>
            <person name="Han C."/>
            <person name="Tapia R."/>
            <person name="Land M."/>
            <person name="Hauser L."/>
            <person name="Kyrpides N."/>
            <person name="Ivanova N."/>
            <person name="Pagani I."/>
            <person name="Mouttaki H."/>
            <person name="He Z."/>
            <person name="Zhou J."/>
            <person name="Hemme C.L."/>
            <person name="Woyke T."/>
        </authorList>
    </citation>
    <scope>NUCLEOTIDE SEQUENCE [LARGE SCALE GENOMIC DNA]</scope>
    <source>
        <strain evidence="2">DSM 2782</strain>
    </source>
</reference>
<dbReference type="STRING" id="588581.Cpap_1232"/>
<comment type="similarity">
    <text evidence="1">Belongs to the ROK (NagC/XylR) family.</text>
</comment>
<protein>
    <submittedName>
        <fullName evidence="2">ROK family protein</fullName>
    </submittedName>
</protein>
<comment type="caution">
    <text evidence="2">The sequence shown here is derived from an EMBL/GenBank/DDBJ whole genome shotgun (WGS) entry which is preliminary data.</text>
</comment>
<dbReference type="Gene3D" id="3.30.420.40">
    <property type="match status" value="2"/>
</dbReference>
<dbReference type="Pfam" id="PF00480">
    <property type="entry name" value="ROK"/>
    <property type="match status" value="1"/>
</dbReference>
<dbReference type="PANTHER" id="PTHR18964:SF149">
    <property type="entry name" value="BIFUNCTIONAL UDP-N-ACETYLGLUCOSAMINE 2-EPIMERASE_N-ACETYLMANNOSAMINE KINASE"/>
    <property type="match status" value="1"/>
</dbReference>
<name>F1TF98_9FIRM</name>
<reference evidence="2" key="1">
    <citation type="submission" date="2009-07" db="EMBL/GenBank/DDBJ databases">
        <authorList>
            <consortium name="US DOE Joint Genome Institute (JGI-PGF)"/>
            <person name="Lucas S."/>
            <person name="Copeland A."/>
            <person name="Lapidus A."/>
            <person name="Glavina del Rio T."/>
            <person name="Tice H."/>
            <person name="Bruce D."/>
            <person name="Goodwin L."/>
            <person name="Pitluck S."/>
            <person name="Larimer F."/>
            <person name="Land M.L."/>
            <person name="Mouttaki H."/>
            <person name="He Z."/>
            <person name="Zhou J."/>
            <person name="Hemme C.L."/>
        </authorList>
    </citation>
    <scope>NUCLEOTIDE SEQUENCE</scope>
    <source>
        <strain evidence="2">DSM 2782</strain>
    </source>
</reference>
<evidence type="ECO:0000313" key="2">
    <source>
        <dbReference type="EMBL" id="EGD47036.1"/>
    </source>
</evidence>
<dbReference type="PROSITE" id="PS01125">
    <property type="entry name" value="ROK"/>
    <property type="match status" value="1"/>
</dbReference>
<evidence type="ECO:0000256" key="1">
    <source>
        <dbReference type="ARBA" id="ARBA00006479"/>
    </source>
</evidence>
<keyword evidence="3" id="KW-1185">Reference proteome</keyword>
<evidence type="ECO:0000313" key="3">
    <source>
        <dbReference type="Proteomes" id="UP000003860"/>
    </source>
</evidence>
<dbReference type="InterPro" id="IPR043129">
    <property type="entry name" value="ATPase_NBD"/>
</dbReference>
<dbReference type="RefSeq" id="WP_004620626.1">
    <property type="nucleotide sequence ID" value="NZ_ACXX02000010.1"/>
</dbReference>
<dbReference type="SUPFAM" id="SSF53067">
    <property type="entry name" value="Actin-like ATPase domain"/>
    <property type="match status" value="1"/>
</dbReference>
<dbReference type="InterPro" id="IPR000600">
    <property type="entry name" value="ROK"/>
</dbReference>
<dbReference type="eggNOG" id="COG1940">
    <property type="taxonomic scope" value="Bacteria"/>
</dbReference>
<organism evidence="2 3">
    <name type="scientific">Ruminiclostridium papyrosolvens DSM 2782</name>
    <dbReference type="NCBI Taxonomy" id="588581"/>
    <lineage>
        <taxon>Bacteria</taxon>
        <taxon>Bacillati</taxon>
        <taxon>Bacillota</taxon>
        <taxon>Clostridia</taxon>
        <taxon>Eubacteriales</taxon>
        <taxon>Oscillospiraceae</taxon>
        <taxon>Ruminiclostridium</taxon>
    </lineage>
</organism>
<dbReference type="AlphaFoldDB" id="F1TF98"/>
<sequence length="323" mass="34873">MNTFFIGIDIGGTHVRIATYDETLGYISDIKKVKFKKSGICELEISENICDLITSAINEMKQENKVLKGIGISLAALFERTTGNIVKWPNNMTWNGFELKKYLQSKFNVPVILEDDANSAALGEKLEGAGKGHDNLAYITISTGVGCGLILNNTLITGANGWAGEIGHIKVVEEGPECNCGNKGCLQALVSGPALLKRFKELKKGCGDTELIQLPEVAVLAEKGDADAIEVFSRAGMHIGKIIANIVMLLDISAFVIGGGVAEAGNILLDSVRETAAHQLKYFNREVKIEKSALADINGVIGALGIIYRHINNREPEMMLRLS</sequence>
<dbReference type="InterPro" id="IPR049874">
    <property type="entry name" value="ROK_cs"/>
</dbReference>
<dbReference type="PANTHER" id="PTHR18964">
    <property type="entry name" value="ROK (REPRESSOR, ORF, KINASE) FAMILY"/>
    <property type="match status" value="1"/>
</dbReference>
<dbReference type="EMBL" id="ACXX02000010">
    <property type="protein sequence ID" value="EGD47036.1"/>
    <property type="molecule type" value="Genomic_DNA"/>
</dbReference>
<proteinExistence type="inferred from homology"/>
<gene>
    <name evidence="2" type="ORF">Cpap_1232</name>
</gene>
<dbReference type="OrthoDB" id="9810372at2"/>
<dbReference type="Proteomes" id="UP000003860">
    <property type="component" value="Unassembled WGS sequence"/>
</dbReference>